<dbReference type="Gene3D" id="3.30.300.10">
    <property type="match status" value="3"/>
</dbReference>
<dbReference type="STRING" id="1434232.MAIT1_01645"/>
<dbReference type="InterPro" id="IPR022628">
    <property type="entry name" value="S-AdoMet_synt_N"/>
</dbReference>
<comment type="pathway">
    <text evidence="1 10">Amino-acid biosynthesis; S-adenosyl-L-methionine biosynthesis; S-adenosyl-L-methionine from L-methionine: step 1/1.</text>
</comment>
<dbReference type="Pfam" id="PF02772">
    <property type="entry name" value="S-AdoMet_synt_M"/>
    <property type="match status" value="1"/>
</dbReference>
<keyword evidence="7 10" id="KW-0067">ATP-binding</keyword>
<protein>
    <recommendedName>
        <fullName evidence="10">S-adenosylmethionine synthase</fullName>
        <shortName evidence="10">AdoMet synthase</shortName>
        <ecNumber evidence="10">2.5.1.6</ecNumber>
    </recommendedName>
    <alternativeName>
        <fullName evidence="10">MAT</fullName>
    </alternativeName>
    <alternativeName>
        <fullName evidence="10">Methionine adenosyltransferase</fullName>
    </alternativeName>
</protein>
<evidence type="ECO:0000259" key="13">
    <source>
        <dbReference type="Pfam" id="PF00438"/>
    </source>
</evidence>
<dbReference type="PANTHER" id="PTHR11964">
    <property type="entry name" value="S-ADENOSYLMETHIONINE SYNTHETASE"/>
    <property type="match status" value="1"/>
</dbReference>
<dbReference type="InterPro" id="IPR002133">
    <property type="entry name" value="S-AdoMet_synthetase"/>
</dbReference>
<evidence type="ECO:0000256" key="10">
    <source>
        <dbReference type="HAMAP-Rule" id="MF_00086"/>
    </source>
</evidence>
<dbReference type="PROSITE" id="PS00376">
    <property type="entry name" value="ADOMET_SYNTHASE_1"/>
    <property type="match status" value="1"/>
</dbReference>
<feature type="binding site" description="in other chain" evidence="10">
    <location>
        <position position="57"/>
    </location>
    <ligand>
        <name>L-methionine</name>
        <dbReference type="ChEBI" id="CHEBI:57844"/>
        <note>ligand shared between two neighboring subunits</note>
    </ligand>
</feature>
<keyword evidence="10" id="KW-0963">Cytoplasm</keyword>
<evidence type="ECO:0000259" key="15">
    <source>
        <dbReference type="Pfam" id="PF02773"/>
    </source>
</evidence>
<evidence type="ECO:0000256" key="9">
    <source>
        <dbReference type="ARBA" id="ARBA00022958"/>
    </source>
</evidence>
<comment type="cofactor">
    <cofactor evidence="10">
        <name>Mg(2+)</name>
        <dbReference type="ChEBI" id="CHEBI:18420"/>
    </cofactor>
    <text evidence="10">Binds 2 divalent ions per subunit.</text>
</comment>
<keyword evidence="3 10" id="KW-0554">One-carbon metabolism</keyword>
<feature type="binding site" evidence="10">
    <location>
        <position position="243"/>
    </location>
    <ligand>
        <name>ATP</name>
        <dbReference type="ChEBI" id="CHEBI:30616"/>
        <note>ligand shared between two neighboring subunits</note>
    </ligand>
</feature>
<feature type="binding site" description="in other chain" evidence="10">
    <location>
        <begin position="234"/>
        <end position="235"/>
    </location>
    <ligand>
        <name>ATP</name>
        <dbReference type="ChEBI" id="CHEBI:30616"/>
        <note>ligand shared between two neighboring subunits</note>
    </ligand>
</feature>
<dbReference type="GO" id="GO:0006730">
    <property type="term" value="P:one-carbon metabolic process"/>
    <property type="evidence" value="ECO:0007669"/>
    <property type="project" value="UniProtKB-KW"/>
</dbReference>
<dbReference type="GO" id="GO:0004478">
    <property type="term" value="F:methionine adenosyltransferase activity"/>
    <property type="evidence" value="ECO:0007669"/>
    <property type="project" value="UniProtKB-UniRule"/>
</dbReference>
<dbReference type="PIRSF" id="PIRSF000497">
    <property type="entry name" value="MAT"/>
    <property type="match status" value="1"/>
</dbReference>
<feature type="binding site" description="in other chain" evidence="10">
    <location>
        <position position="274"/>
    </location>
    <ligand>
        <name>L-methionine</name>
        <dbReference type="ChEBI" id="CHEBI:57844"/>
        <note>ligand shared between two neighboring subunits</note>
    </ligand>
</feature>
<comment type="similarity">
    <text evidence="2 10 12">Belongs to the AdoMet synthase family.</text>
</comment>
<comment type="cofactor">
    <cofactor evidence="10">
        <name>K(+)</name>
        <dbReference type="ChEBI" id="CHEBI:29103"/>
    </cofactor>
    <text evidence="10">Binds 1 potassium ion per subunit.</text>
</comment>
<dbReference type="HAMAP" id="MF_00086">
    <property type="entry name" value="S_AdoMet_synth1"/>
    <property type="match status" value="1"/>
</dbReference>
<feature type="domain" description="S-adenosylmethionine synthetase N-terminal" evidence="13">
    <location>
        <begin position="4"/>
        <end position="102"/>
    </location>
</feature>
<dbReference type="RefSeq" id="WP_085443503.1">
    <property type="nucleotide sequence ID" value="NZ_LVJN01000020.1"/>
</dbReference>
<evidence type="ECO:0000256" key="3">
    <source>
        <dbReference type="ARBA" id="ARBA00022563"/>
    </source>
</evidence>
<dbReference type="Pfam" id="PF02773">
    <property type="entry name" value="S-AdoMet_synt_C"/>
    <property type="match status" value="1"/>
</dbReference>
<dbReference type="PROSITE" id="PS00377">
    <property type="entry name" value="ADOMET_SYNTHASE_2"/>
    <property type="match status" value="1"/>
</dbReference>
<feature type="region of interest" description="Flexible loop" evidence="10">
    <location>
        <begin position="101"/>
        <end position="111"/>
    </location>
</feature>
<keyword evidence="5 10" id="KW-0479">Metal-binding</keyword>
<keyword evidence="17" id="KW-1185">Reference proteome</keyword>
<keyword evidence="4 10" id="KW-0808">Transferase</keyword>
<dbReference type="GO" id="GO:0005524">
    <property type="term" value="F:ATP binding"/>
    <property type="evidence" value="ECO:0007669"/>
    <property type="project" value="UniProtKB-UniRule"/>
</dbReference>
<dbReference type="InterPro" id="IPR022630">
    <property type="entry name" value="S-AdoMet_synt_C"/>
</dbReference>
<gene>
    <name evidence="10" type="primary">metK</name>
    <name evidence="16" type="ORF">MAIT1_01645</name>
</gene>
<feature type="binding site" evidence="10">
    <location>
        <position position="44"/>
    </location>
    <ligand>
        <name>K(+)</name>
        <dbReference type="ChEBI" id="CHEBI:29103"/>
    </ligand>
</feature>
<comment type="subunit">
    <text evidence="10">Homotetramer; dimer of dimers.</text>
</comment>
<dbReference type="CDD" id="cd18079">
    <property type="entry name" value="S-AdoMet_synt"/>
    <property type="match status" value="1"/>
</dbReference>
<dbReference type="GO" id="GO:0006556">
    <property type="term" value="P:S-adenosylmethionine biosynthetic process"/>
    <property type="evidence" value="ECO:0007669"/>
    <property type="project" value="UniProtKB-UniRule"/>
</dbReference>
<feature type="binding site" description="in other chain" evidence="10">
    <location>
        <position position="16"/>
    </location>
    <ligand>
        <name>ATP</name>
        <dbReference type="ChEBI" id="CHEBI:30616"/>
        <note>ligand shared between two neighboring subunits</note>
    </ligand>
</feature>
<feature type="domain" description="S-adenosylmethionine synthetase central" evidence="14">
    <location>
        <begin position="118"/>
        <end position="235"/>
    </location>
</feature>
<dbReference type="GO" id="GO:0000287">
    <property type="term" value="F:magnesium ion binding"/>
    <property type="evidence" value="ECO:0007669"/>
    <property type="project" value="UniProtKB-UniRule"/>
</dbReference>
<keyword evidence="6 10" id="KW-0547">Nucleotide-binding</keyword>
<proteinExistence type="inferred from homology"/>
<dbReference type="NCBIfam" id="TIGR01034">
    <property type="entry name" value="metK"/>
    <property type="match status" value="1"/>
</dbReference>
<evidence type="ECO:0000256" key="5">
    <source>
        <dbReference type="ARBA" id="ARBA00022723"/>
    </source>
</evidence>
<feature type="binding site" description="in other chain" evidence="10">
    <location>
        <begin position="249"/>
        <end position="250"/>
    </location>
    <ligand>
        <name>ATP</name>
        <dbReference type="ChEBI" id="CHEBI:30616"/>
        <note>ligand shared between two neighboring subunits</note>
    </ligand>
</feature>
<feature type="binding site" evidence="10">
    <location>
        <position position="18"/>
    </location>
    <ligand>
        <name>Mg(2+)</name>
        <dbReference type="ChEBI" id="CHEBI:18420"/>
    </ligand>
</feature>
<evidence type="ECO:0000256" key="1">
    <source>
        <dbReference type="ARBA" id="ARBA00005224"/>
    </source>
</evidence>
<dbReference type="Proteomes" id="UP000194003">
    <property type="component" value="Unassembled WGS sequence"/>
</dbReference>
<feature type="binding site" evidence="10">
    <location>
        <position position="266"/>
    </location>
    <ligand>
        <name>ATP</name>
        <dbReference type="ChEBI" id="CHEBI:30616"/>
        <note>ligand shared between two neighboring subunits</note>
    </ligand>
</feature>
<comment type="caution">
    <text evidence="16">The sequence shown here is derived from an EMBL/GenBank/DDBJ whole genome shotgun (WGS) entry which is preliminary data.</text>
</comment>
<feature type="binding site" description="in other chain" evidence="10">
    <location>
        <begin position="168"/>
        <end position="170"/>
    </location>
    <ligand>
        <name>ATP</name>
        <dbReference type="ChEBI" id="CHEBI:30616"/>
        <note>ligand shared between two neighboring subunits</note>
    </ligand>
</feature>
<evidence type="ECO:0000256" key="12">
    <source>
        <dbReference type="RuleBase" id="RU004462"/>
    </source>
</evidence>
<dbReference type="UniPathway" id="UPA00315">
    <property type="reaction ID" value="UER00080"/>
</dbReference>
<feature type="binding site" evidence="10">
    <location>
        <position position="243"/>
    </location>
    <ligand>
        <name>L-methionine</name>
        <dbReference type="ChEBI" id="CHEBI:57844"/>
        <note>ligand shared between two neighboring subunits</note>
    </ligand>
</feature>
<comment type="catalytic activity">
    <reaction evidence="10">
        <text>L-methionine + ATP + H2O = S-adenosyl-L-methionine + phosphate + diphosphate</text>
        <dbReference type="Rhea" id="RHEA:21080"/>
        <dbReference type="ChEBI" id="CHEBI:15377"/>
        <dbReference type="ChEBI" id="CHEBI:30616"/>
        <dbReference type="ChEBI" id="CHEBI:33019"/>
        <dbReference type="ChEBI" id="CHEBI:43474"/>
        <dbReference type="ChEBI" id="CHEBI:57844"/>
        <dbReference type="ChEBI" id="CHEBI:59789"/>
        <dbReference type="EC" id="2.5.1.6"/>
    </reaction>
</comment>
<evidence type="ECO:0000256" key="8">
    <source>
        <dbReference type="ARBA" id="ARBA00022842"/>
    </source>
</evidence>
<evidence type="ECO:0000256" key="4">
    <source>
        <dbReference type="ARBA" id="ARBA00022679"/>
    </source>
</evidence>
<evidence type="ECO:0000313" key="17">
    <source>
        <dbReference type="Proteomes" id="UP000194003"/>
    </source>
</evidence>
<feature type="domain" description="S-adenosylmethionine synthetase C-terminal" evidence="15">
    <location>
        <begin position="237"/>
        <end position="373"/>
    </location>
</feature>
<evidence type="ECO:0000259" key="14">
    <source>
        <dbReference type="Pfam" id="PF02772"/>
    </source>
</evidence>
<organism evidence="16 17">
    <name type="scientific">Magnetofaba australis IT-1</name>
    <dbReference type="NCBI Taxonomy" id="1434232"/>
    <lineage>
        <taxon>Bacteria</taxon>
        <taxon>Pseudomonadati</taxon>
        <taxon>Pseudomonadota</taxon>
        <taxon>Magnetococcia</taxon>
        <taxon>Magnetococcales</taxon>
        <taxon>Magnetococcaceae</taxon>
        <taxon>Magnetofaba</taxon>
    </lineage>
</organism>
<comment type="subcellular location">
    <subcellularLocation>
        <location evidence="10 11">Cytoplasm</location>
    </subcellularLocation>
</comment>
<keyword evidence="8 10" id="KW-0460">Magnesium</keyword>
<evidence type="ECO:0000256" key="11">
    <source>
        <dbReference type="RuleBase" id="RU000542"/>
    </source>
</evidence>
<dbReference type="OrthoDB" id="9801686at2"/>
<dbReference type="GO" id="GO:0005737">
    <property type="term" value="C:cytoplasm"/>
    <property type="evidence" value="ECO:0007669"/>
    <property type="project" value="UniProtKB-SubCell"/>
</dbReference>
<dbReference type="EC" id="2.5.1.6" evidence="10"/>
<accession>A0A1Y2K0R0</accession>
<dbReference type="FunFam" id="3.30.300.10:FF:000003">
    <property type="entry name" value="S-adenosylmethionine synthase"/>
    <property type="match status" value="1"/>
</dbReference>
<dbReference type="InterPro" id="IPR022629">
    <property type="entry name" value="S-AdoMet_synt_central"/>
</dbReference>
<evidence type="ECO:0000256" key="6">
    <source>
        <dbReference type="ARBA" id="ARBA00022741"/>
    </source>
</evidence>
<feature type="binding site" evidence="10">
    <location>
        <position position="270"/>
    </location>
    <ligand>
        <name>ATP</name>
        <dbReference type="ChEBI" id="CHEBI:30616"/>
        <note>ligand shared between two neighboring subunits</note>
    </ligand>
</feature>
<dbReference type="Pfam" id="PF00438">
    <property type="entry name" value="S-AdoMet_synt_N"/>
    <property type="match status" value="1"/>
</dbReference>
<reference evidence="16 17" key="1">
    <citation type="journal article" date="2016" name="BMC Genomics">
        <title>Combined genomic and structural analyses of a cultured magnetotactic bacterium reveals its niche adaptation to a dynamic environment.</title>
        <authorList>
            <person name="Araujo A.C."/>
            <person name="Morillo V."/>
            <person name="Cypriano J."/>
            <person name="Teixeira L.C."/>
            <person name="Leao P."/>
            <person name="Lyra S."/>
            <person name="Almeida L.G."/>
            <person name="Bazylinski D.A."/>
            <person name="Vasconcellos A.T."/>
            <person name="Abreu F."/>
            <person name="Lins U."/>
        </authorList>
    </citation>
    <scope>NUCLEOTIDE SEQUENCE [LARGE SCALE GENOMIC DNA]</scope>
    <source>
        <strain evidence="16 17">IT-1</strain>
    </source>
</reference>
<dbReference type="AlphaFoldDB" id="A0A1Y2K0R0"/>
<dbReference type="FunFam" id="3.30.300.10:FF:000004">
    <property type="entry name" value="S-adenosylmethionine synthase"/>
    <property type="match status" value="1"/>
</dbReference>
<evidence type="ECO:0000256" key="7">
    <source>
        <dbReference type="ARBA" id="ARBA00022840"/>
    </source>
</evidence>
<feature type="binding site" description="in other chain" evidence="10">
    <location>
        <position position="101"/>
    </location>
    <ligand>
        <name>L-methionine</name>
        <dbReference type="ChEBI" id="CHEBI:57844"/>
        <note>ligand shared between two neighboring subunits</note>
    </ligand>
</feature>
<dbReference type="SUPFAM" id="SSF55973">
    <property type="entry name" value="S-adenosylmethionine synthetase"/>
    <property type="match status" value="3"/>
</dbReference>
<keyword evidence="9 10" id="KW-0630">Potassium</keyword>
<comment type="function">
    <text evidence="10">Catalyzes the formation of S-adenosylmethionine (AdoMet) from methionine and ATP. The overall synthetic reaction is composed of two sequential steps, AdoMet formation and the subsequent tripolyphosphate hydrolysis which occurs prior to release of AdoMet from the enzyme.</text>
</comment>
<evidence type="ECO:0000313" key="16">
    <source>
        <dbReference type="EMBL" id="OSM01633.1"/>
    </source>
</evidence>
<dbReference type="InterPro" id="IPR022631">
    <property type="entry name" value="ADOMET_SYNTHASE_CS"/>
</dbReference>
<dbReference type="InterPro" id="IPR022636">
    <property type="entry name" value="S-AdoMet_synthetase_sfam"/>
</dbReference>
<dbReference type="EMBL" id="LVJN01000020">
    <property type="protein sequence ID" value="OSM01633.1"/>
    <property type="molecule type" value="Genomic_DNA"/>
</dbReference>
<name>A0A1Y2K0R0_9PROT</name>
<evidence type="ECO:0000256" key="2">
    <source>
        <dbReference type="ARBA" id="ARBA00009685"/>
    </source>
</evidence>
<sequence length="387" mass="41718">MSRNYLFTSESVSEGHPDKVADQVSDAILDALLAQDPKSRVACETMVSTGFVTLAGEITTNAVVDYQNVARDTIREIGYTSCDAMGFDADSCAVFVSLDKQSVDIAQGVNEGEGIDLDQGAGDQGLMFGFACNETEHLMPAPIYYAHRLVERQAHVRKNGALSWLRPDAKSQVSFRYENGKPVAIDAVVLSTQHGPEIEHKTLTEAVMEEIIKPILPAEMLHAGTEYHINPTGRFVIGGPVGDCGLTGRKIIVDTYGGMGRHGGGAFSGKDPSKVDRSAAYMGRYVAKNIVAAGLAERCEVQVAYAIGVSKPMSLMVETFGTGAVTDERIAELVKEHFDLRAGSIVKQLDLLRPIYKPTAAYGHFGRPGFSWENTDKADALRQAAGL</sequence>